<reference evidence="1 2" key="1">
    <citation type="submission" date="2021-03" db="EMBL/GenBank/DDBJ databases">
        <title>Whole genome shotgun sequence of Actinoplanes toevensis NBRC 105298.</title>
        <authorList>
            <person name="Komaki H."/>
            <person name="Tamura T."/>
        </authorList>
    </citation>
    <scope>NUCLEOTIDE SEQUENCE [LARGE SCALE GENOMIC DNA]</scope>
    <source>
        <strain evidence="1 2">NBRC 105298</strain>
    </source>
</reference>
<gene>
    <name evidence="1" type="ORF">Ato02nite_015010</name>
</gene>
<organism evidence="1 2">
    <name type="scientific">Paractinoplanes toevensis</name>
    <dbReference type="NCBI Taxonomy" id="571911"/>
    <lineage>
        <taxon>Bacteria</taxon>
        <taxon>Bacillati</taxon>
        <taxon>Actinomycetota</taxon>
        <taxon>Actinomycetes</taxon>
        <taxon>Micromonosporales</taxon>
        <taxon>Micromonosporaceae</taxon>
        <taxon>Paractinoplanes</taxon>
    </lineage>
</organism>
<dbReference type="AlphaFoldDB" id="A0A919T5T4"/>
<accession>A0A919T5T4</accession>
<keyword evidence="2" id="KW-1185">Reference proteome</keyword>
<dbReference type="RefSeq" id="WP_213005672.1">
    <property type="nucleotide sequence ID" value="NZ_BOQN01000018.1"/>
</dbReference>
<dbReference type="EMBL" id="BOQN01000018">
    <property type="protein sequence ID" value="GIM89708.1"/>
    <property type="molecule type" value="Genomic_DNA"/>
</dbReference>
<sequence>MTIDSMPFDFAKDLRKPEIRDRLKLLGYNSDRGDMILTWYEDEYFRDVCARAPLDVRTLLVWPNEESLGGWGMRWAEDVER</sequence>
<proteinExistence type="predicted"/>
<dbReference type="Proteomes" id="UP000677082">
    <property type="component" value="Unassembled WGS sequence"/>
</dbReference>
<evidence type="ECO:0000313" key="1">
    <source>
        <dbReference type="EMBL" id="GIM89708.1"/>
    </source>
</evidence>
<protein>
    <submittedName>
        <fullName evidence="1">Uncharacterized protein</fullName>
    </submittedName>
</protein>
<evidence type="ECO:0000313" key="2">
    <source>
        <dbReference type="Proteomes" id="UP000677082"/>
    </source>
</evidence>
<name>A0A919T5T4_9ACTN</name>
<comment type="caution">
    <text evidence="1">The sequence shown here is derived from an EMBL/GenBank/DDBJ whole genome shotgun (WGS) entry which is preliminary data.</text>
</comment>